<evidence type="ECO:0000256" key="1">
    <source>
        <dbReference type="ARBA" id="ARBA00005647"/>
    </source>
</evidence>
<evidence type="ECO:0000313" key="12">
    <source>
        <dbReference type="EMBL" id="WEU39710.1"/>
    </source>
</evidence>
<dbReference type="InterPro" id="IPR000988">
    <property type="entry name" value="Ribosomal_eL24-rel_N"/>
</dbReference>
<keyword evidence="4" id="KW-0863">Zinc-finger</keyword>
<dbReference type="KEGG" id="oyw:OdinLCB4_004290"/>
<sequence length="73" mass="8413">MRIFKCSFCGDDIQVGKGLTYFKIDGTPLHFCSSKCKKSLLLYNRKPRRVKWTKHYPRQPKQSASASNTAEKS</sequence>
<dbReference type="GO" id="GO:0008270">
    <property type="term" value="F:zinc ion binding"/>
    <property type="evidence" value="ECO:0007669"/>
    <property type="project" value="UniProtKB-KW"/>
</dbReference>
<proteinExistence type="inferred from homology"/>
<name>A0AAF0D149_ODILC</name>
<feature type="domain" description="TRASH" evidence="11">
    <location>
        <begin position="6"/>
        <end position="44"/>
    </location>
</feature>
<evidence type="ECO:0000256" key="2">
    <source>
        <dbReference type="ARBA" id="ARBA00022723"/>
    </source>
</evidence>
<organism evidence="12 13">
    <name type="scientific">Odinarchaeota yellowstonii (strain LCB_4)</name>
    <dbReference type="NCBI Taxonomy" id="1841599"/>
    <lineage>
        <taxon>Archaea</taxon>
        <taxon>Promethearchaeati</taxon>
        <taxon>Candidatus Odinarchaeota</taxon>
        <taxon>Candidatus Odinarchaeia</taxon>
        <taxon>Candidatus Odinarchaeales</taxon>
        <taxon>Candidatus Odinarchaeaceae</taxon>
        <taxon>Candidatus Odinarchaeum</taxon>
    </lineage>
</organism>
<evidence type="ECO:0000256" key="4">
    <source>
        <dbReference type="ARBA" id="ARBA00022771"/>
    </source>
</evidence>
<dbReference type="AlphaFoldDB" id="A0AAF0D149"/>
<keyword evidence="3" id="KW-0699">rRNA-binding</keyword>
<evidence type="ECO:0000256" key="7">
    <source>
        <dbReference type="ARBA" id="ARBA00022980"/>
    </source>
</evidence>
<protein>
    <recommendedName>
        <fullName evidence="9">50S ribosomal protein L24e</fullName>
    </recommendedName>
</protein>
<evidence type="ECO:0000256" key="8">
    <source>
        <dbReference type="ARBA" id="ARBA00023274"/>
    </source>
</evidence>
<evidence type="ECO:0000313" key="13">
    <source>
        <dbReference type="Proteomes" id="UP000186851"/>
    </source>
</evidence>
<dbReference type="Gene3D" id="2.30.170.20">
    <property type="entry name" value="Ribosomal protein L24e"/>
    <property type="match status" value="1"/>
</dbReference>
<feature type="compositionally biased region" description="Polar residues" evidence="10">
    <location>
        <begin position="60"/>
        <end position="73"/>
    </location>
</feature>
<dbReference type="PANTHER" id="PTHR10792">
    <property type="entry name" value="60S RIBOSOMAL PROTEIN L24"/>
    <property type="match status" value="1"/>
</dbReference>
<reference evidence="12" key="1">
    <citation type="journal article" date="2017" name="Nature">
        <title>Asgard archaea illuminate the origin of eukaryotic cellular complexity.</title>
        <authorList>
            <person name="Zaremba-Niedzwiedzka K."/>
            <person name="Caceres E.F."/>
            <person name="Saw J.H."/>
            <person name="Backstrom D."/>
            <person name="Juzokaite L."/>
            <person name="Vancaester E."/>
            <person name="Seitz K.W."/>
            <person name="Anantharaman K."/>
            <person name="Starnawski P."/>
            <person name="Kjeldsen K.U."/>
            <person name="Scott M.B."/>
            <person name="Nunoura T."/>
            <person name="Banfield J.F."/>
            <person name="Schramm A."/>
            <person name="Baker B.J."/>
            <person name="Spang A."/>
            <person name="Ettema T.J.G."/>
        </authorList>
    </citation>
    <scope>NUCLEOTIDE SEQUENCE</scope>
    <source>
        <strain evidence="12">LCB_4</strain>
    </source>
</reference>
<dbReference type="Proteomes" id="UP000186851">
    <property type="component" value="Chromosome"/>
</dbReference>
<dbReference type="GO" id="GO:0019843">
    <property type="term" value="F:rRNA binding"/>
    <property type="evidence" value="ECO:0007669"/>
    <property type="project" value="UniProtKB-KW"/>
</dbReference>
<evidence type="ECO:0000259" key="11">
    <source>
        <dbReference type="SMART" id="SM00746"/>
    </source>
</evidence>
<feature type="region of interest" description="Disordered" evidence="10">
    <location>
        <begin position="52"/>
        <end position="73"/>
    </location>
</feature>
<comment type="similarity">
    <text evidence="1">Belongs to the eukaryotic ribosomal protein eL24 family.</text>
</comment>
<keyword evidence="5" id="KW-0862">Zinc</keyword>
<accession>A0AAF0D149</accession>
<dbReference type="Pfam" id="PF01246">
    <property type="entry name" value="Ribosomal_L24e"/>
    <property type="match status" value="1"/>
</dbReference>
<keyword evidence="2" id="KW-0479">Metal-binding</keyword>
<evidence type="ECO:0000256" key="3">
    <source>
        <dbReference type="ARBA" id="ARBA00022730"/>
    </source>
</evidence>
<dbReference type="SUPFAM" id="SSF57716">
    <property type="entry name" value="Glucocorticoid receptor-like (DNA-binding domain)"/>
    <property type="match status" value="1"/>
</dbReference>
<dbReference type="GO" id="GO:0003735">
    <property type="term" value="F:structural constituent of ribosome"/>
    <property type="evidence" value="ECO:0007669"/>
    <property type="project" value="InterPro"/>
</dbReference>
<dbReference type="CDD" id="cd00472">
    <property type="entry name" value="Ribosomal_L24e_L24"/>
    <property type="match status" value="1"/>
</dbReference>
<evidence type="ECO:0000256" key="5">
    <source>
        <dbReference type="ARBA" id="ARBA00022833"/>
    </source>
</evidence>
<evidence type="ECO:0000256" key="10">
    <source>
        <dbReference type="SAM" id="MobiDB-lite"/>
    </source>
</evidence>
<reference evidence="12" key="2">
    <citation type="journal article" date="2022" name="Nat. Microbiol.">
        <title>A closed Candidatus Odinarchaeum chromosome exposes Asgard archaeal viruses.</title>
        <authorList>
            <person name="Tamarit D."/>
            <person name="Caceres E.F."/>
            <person name="Krupovic M."/>
            <person name="Nijland R."/>
            <person name="Eme L."/>
            <person name="Robinson N.P."/>
            <person name="Ettema T.J.G."/>
        </authorList>
    </citation>
    <scope>NUCLEOTIDE SEQUENCE</scope>
    <source>
        <strain evidence="12">LCB_4</strain>
    </source>
</reference>
<dbReference type="EMBL" id="CP091871">
    <property type="protein sequence ID" value="WEU39710.1"/>
    <property type="molecule type" value="Genomic_DNA"/>
</dbReference>
<evidence type="ECO:0000256" key="6">
    <source>
        <dbReference type="ARBA" id="ARBA00022884"/>
    </source>
</evidence>
<dbReference type="InterPro" id="IPR038630">
    <property type="entry name" value="L24e/L24_sf"/>
</dbReference>
<dbReference type="PANTHER" id="PTHR10792:SF1">
    <property type="entry name" value="RIBOSOMAL PROTEIN L24"/>
    <property type="match status" value="1"/>
</dbReference>
<dbReference type="InterPro" id="IPR056366">
    <property type="entry name" value="Ribosomal_eL24"/>
</dbReference>
<dbReference type="NCBIfam" id="NF034186">
    <property type="entry name" value="PRK14891.1-1"/>
    <property type="match status" value="1"/>
</dbReference>
<keyword evidence="8" id="KW-0687">Ribonucleoprotein</keyword>
<keyword evidence="7 12" id="KW-0689">Ribosomal protein</keyword>
<dbReference type="GO" id="GO:0005840">
    <property type="term" value="C:ribosome"/>
    <property type="evidence" value="ECO:0007669"/>
    <property type="project" value="UniProtKB-KW"/>
</dbReference>
<evidence type="ECO:0000256" key="9">
    <source>
        <dbReference type="ARBA" id="ARBA00035507"/>
    </source>
</evidence>
<gene>
    <name evidence="12" type="ORF">OdinLCB4_004290</name>
</gene>
<dbReference type="InterPro" id="IPR055345">
    <property type="entry name" value="Ribosomal_eL24-rel_arc"/>
</dbReference>
<dbReference type="GO" id="GO:1990904">
    <property type="term" value="C:ribonucleoprotein complex"/>
    <property type="evidence" value="ECO:0007669"/>
    <property type="project" value="UniProtKB-KW"/>
</dbReference>
<dbReference type="InterPro" id="IPR011017">
    <property type="entry name" value="TRASH_dom"/>
</dbReference>
<dbReference type="SMART" id="SM00746">
    <property type="entry name" value="TRASH"/>
    <property type="match status" value="1"/>
</dbReference>
<keyword evidence="6" id="KW-0694">RNA-binding</keyword>